<sequence length="1885" mass="203992">MLNNENGLIQAQNAIHLTVKALEKEGTIKTKGDLTVELQDDFTLNHAFAVGNNLTFKTQADFTNNVEQVVGNQATFMANHLINHANAAISSNQTLLNAGTITNYGLLDGRENIIKTGTLDNRGTGRIYGDHVAIQADSLNNLNQGEQSATIAARHRVDFGVGTLTNRDHSLLFSTGDMAIGGQLDENHHAVGYANFVDNGSATIEALGNGDIKTQRLFNHDLYLKLGEYHKDEHIIEYAPLTSSKRYALLNQEGGEGTFEPKNNSRRDSNSYFILKDGTKIASRYWMTWDYNRHTVTTTIAHRDPAKILIGGHLSLAGSDLENKASTLSIGKTLLLGDSMFTRNENNENVTAGDITLKNIDIPGTIDITDTGTWSSFGKERRRYGVRGKKRWAVYSNGSGNLHDIHPTQHFTFDKVLNEIGHDIVGTNTQIEKQPDTNRVTLKSVVTSDLPTKGQSALSIPAVSAVISGHISAIQPENLSHHTLPMIKTLADIRLPQASLYQINPDAPNGYLVETDPQFTKKKNWLSSDYMFNALRYHHDNVHKRLGDGFYEQRLINEQIHQLTGRRYIEGYTNELEQYKALMNSGINYAKAFNLTVGVGLTAKQMAELTTDMVWFVNKEITLQNGKKVTALVPQVYLVARDTDVTPQGAVISANNILGDVGELNNSGVIAGRDLTQIRSHNIENRGVILGDSVDLSAKQHLVNLGGRIEGVNTLNLFAGKHLEIASTLSSAESDNGKLARTQLDQLSTIKVTGNGGALALRSEGNIAIKAAQLESKGTVGITAGDSLQITTLNVHNKENYEGDANNYYHVEQTSEAGSHIMAQDGVALVVQHDVKLRQTDIRSQQGTTRIGSKAGNVVITAGRSAEQLATSTKSTEKGLLSKTTTISRYEHNMTNAKTSNIDGNKVAIIAQQGNVTVSGSNVVADKDLSLFAKENVSILSDKNTYYQNEEITKRKSGVMGSGGIGFTIGSKKEKVEQDRTQESATSSQVGSLNGHTAIQAGNHYQQTGSVVTAVKGDVNILAKSATIAATRSDYESNYKYTMEQKGLTVSLTSPVLSAISVAETAMSSLHQMGESKNNRINALAGANTFWNSFSTVEAGMAAWDSLGKLSQGEIANSGVGISLTYGQQKSVSISHSEGTHTISSEINTGSKVNILAHGDGDNSVINVVGSNIAGNLGTNLNADGAINIEAAKQYHQERSNNKSSGFSAGVAIGTDGIGFTVGGNYGKSYSNGDETTYTYSHVGSQNSQTNIDSGNNVTLKGIQVTGKGVAIKANNLDIESLQETLDYESKQKNVSGSVTVGAGASASANYSSSKMNTYYKRVVEQSGIYAGDDGYQVSVTHHTNLVGGTVQSSDEAKNRNKNVFSTGTIDYTELKNSSSYDAQGYSLNGGFSIDGDFRIPLGDKSAKQEPATSESNGNEVKETAKDKTVIDTIKGMGGTSLLQKELNKSDKDKESDTGVKLNGLAGVFTQGNWGIAKALSTAMLGSVNRNGSETGVTTSHIDTRDIKIAQGDDIENQAKIAELNKENINQRVSKANAEQIKSELESDLATAKEFMENLNQIGDKLHYDVEKHKKNILIKYKLENCQNSAQNCVKAFELNLDELKNRDLKPEEAKILSHMYAHGILNQNDMDRINGAIQYSGKNILNNASVVVRKPYAGLAEEMTYTLFERLRAGIDLPSLFGASNASRDQAMIWDKLNTYNAQNPNTGVSLDHVAHSLGASSSKNAMNWAKSQGMKLDNTTLKSYVAGTSYPITNSTILGKLSLGVLDQGYVEKAASLFKNGQVEYAIAPRDTVATGIGLPWQMGSLSFGIGNTDTTGNNFVGIPLWGMIMGDHTKAYYRDEDVIRFLTNTEQTLVNEIKDYQKKTWGKIEPETKVIKFNDGDK</sequence>
<feature type="coiled-coil region" evidence="1">
    <location>
        <begin position="1512"/>
        <end position="1562"/>
    </location>
</feature>
<evidence type="ECO:0000256" key="1">
    <source>
        <dbReference type="SAM" id="Coils"/>
    </source>
</evidence>
<evidence type="ECO:0000313" key="4">
    <source>
        <dbReference type="Proteomes" id="UP000254280"/>
    </source>
</evidence>
<gene>
    <name evidence="3" type="primary">pfhB1_2</name>
    <name evidence="3" type="ORF">NCTC10699_00746</name>
</gene>
<proteinExistence type="predicted"/>
<reference evidence="3 4" key="1">
    <citation type="submission" date="2018-06" db="EMBL/GenBank/DDBJ databases">
        <authorList>
            <consortium name="Pathogen Informatics"/>
            <person name="Doyle S."/>
        </authorList>
    </citation>
    <scope>NUCLEOTIDE SEQUENCE [LARGE SCALE GENOMIC DNA]</scope>
    <source>
        <strain evidence="3 4">NCTC10699</strain>
    </source>
</reference>
<dbReference type="InterPro" id="IPR025157">
    <property type="entry name" value="Hemagglutinin_rpt"/>
</dbReference>
<dbReference type="Pfam" id="PF13332">
    <property type="entry name" value="Fil_haemagg_2"/>
    <property type="match status" value="2"/>
</dbReference>
<feature type="region of interest" description="Disordered" evidence="2">
    <location>
        <begin position="1403"/>
        <end position="1428"/>
    </location>
</feature>
<keyword evidence="1" id="KW-0175">Coiled coil</keyword>
<dbReference type="Proteomes" id="UP000254280">
    <property type="component" value="Unassembled WGS sequence"/>
</dbReference>
<evidence type="ECO:0000313" key="3">
    <source>
        <dbReference type="EMBL" id="SUB33140.1"/>
    </source>
</evidence>
<name>A0A379B521_9PAST</name>
<evidence type="ECO:0000256" key="2">
    <source>
        <dbReference type="SAM" id="MobiDB-lite"/>
    </source>
</evidence>
<protein>
    <submittedName>
        <fullName evidence="3">Filamentous hemagglutinin protein</fullName>
    </submittedName>
</protein>
<organism evidence="3 4">
    <name type="scientific">[Pasteurella] mairii</name>
    <dbReference type="NCBI Taxonomy" id="757"/>
    <lineage>
        <taxon>Bacteria</taxon>
        <taxon>Pseudomonadati</taxon>
        <taxon>Pseudomonadota</taxon>
        <taxon>Gammaproteobacteria</taxon>
        <taxon>Pasteurellales</taxon>
        <taxon>Pasteurellaceae</taxon>
    </lineage>
</organism>
<keyword evidence="4" id="KW-1185">Reference proteome</keyword>
<dbReference type="EMBL" id="UGSS01000002">
    <property type="protein sequence ID" value="SUB33140.1"/>
    <property type="molecule type" value="Genomic_DNA"/>
</dbReference>
<dbReference type="GO" id="GO:0003824">
    <property type="term" value="F:catalytic activity"/>
    <property type="evidence" value="ECO:0007669"/>
    <property type="project" value="UniProtKB-ARBA"/>
</dbReference>
<accession>A0A379B521</accession>